<dbReference type="PANTHER" id="PTHR31111">
    <property type="entry name" value="BNAA05G37150D PROTEIN-RELATED"/>
    <property type="match status" value="1"/>
</dbReference>
<dbReference type="InterPro" id="IPR006462">
    <property type="entry name" value="MS5"/>
</dbReference>
<dbReference type="OrthoDB" id="687122at2759"/>
<organism evidence="3 4">
    <name type="scientific">Microthlaspi erraticum</name>
    <dbReference type="NCBI Taxonomy" id="1685480"/>
    <lineage>
        <taxon>Eukaryota</taxon>
        <taxon>Viridiplantae</taxon>
        <taxon>Streptophyta</taxon>
        <taxon>Embryophyta</taxon>
        <taxon>Tracheophyta</taxon>
        <taxon>Spermatophyta</taxon>
        <taxon>Magnoliopsida</taxon>
        <taxon>eudicotyledons</taxon>
        <taxon>Gunneridae</taxon>
        <taxon>Pentapetalae</taxon>
        <taxon>rosids</taxon>
        <taxon>malvids</taxon>
        <taxon>Brassicales</taxon>
        <taxon>Brassicaceae</taxon>
        <taxon>Coluteocarpeae</taxon>
        <taxon>Microthlaspi</taxon>
    </lineage>
</organism>
<keyword evidence="4" id="KW-1185">Reference proteome</keyword>
<evidence type="ECO:0000256" key="1">
    <source>
        <dbReference type="SAM" id="SignalP"/>
    </source>
</evidence>
<comment type="caution">
    <text evidence="3">The sequence shown here is derived from an EMBL/GenBank/DDBJ whole genome shotgun (WGS) entry which is preliminary data.</text>
</comment>
<feature type="chain" id="PRO_5025605894" description="F-box associated beta-propeller type 3 domain-containing protein" evidence="1">
    <location>
        <begin position="23"/>
        <end position="460"/>
    </location>
</feature>
<accession>A0A6D2J7X5</accession>
<dbReference type="NCBIfam" id="TIGR01572">
    <property type="entry name" value="A_thl_para_3677"/>
    <property type="match status" value="1"/>
</dbReference>
<sequence length="460" mass="52172">MPWWGWGTHTMVALRGLVLCTASCGDMCIYNPTTRQTLILPRTGTDLAPQEASREYGSYLFGHDPVLDQYKVVYAFVICSEDYEMIATEYSVLVLEAGGYWREMEHHEPPPHHLPTRVGLCINGVIYYLAVTCMTHCILVSFDVGTEEFKKMELPYSLSTIDGPQGVKDRHMGFIEYGGKPAILDHNRLVPKGLVDLWVLEDGGRWSKKPLALQPCQMHLVDNDVAFMGTSFQLAEMVKFNMTPNHVCSFYITLLAHEAADNTSLKTFQVRADEEKYGQLNMTCSIARLKGEVTTHKPFMPHFHCGARVDGIFKGEMPDWPSDDDAFNDEKRFYVVEQRTDVMSKLEIVRVAIETGTEDVEPPNERLKAKSARALRRVFEIGKHVERKAIVRRVMDDSGYLTLKGTLCGGQSTDTRTSQKRRRFRICESSNVDTLRRDKKKKGRCKCDSDNKLSESATNS</sequence>
<gene>
    <name evidence="3" type="ORF">MERR_LOCUS23309</name>
</gene>
<protein>
    <recommendedName>
        <fullName evidence="2">F-box associated beta-propeller type 3 domain-containing protein</fullName>
    </recommendedName>
</protein>
<name>A0A6D2J7X5_9BRAS</name>
<dbReference type="Pfam" id="PF08268">
    <property type="entry name" value="FBA_3"/>
    <property type="match status" value="1"/>
</dbReference>
<dbReference type="Pfam" id="PF04776">
    <property type="entry name" value="protein_MS5"/>
    <property type="match status" value="1"/>
</dbReference>
<dbReference type="EMBL" id="CACVBM020001163">
    <property type="protein sequence ID" value="CAA7036074.1"/>
    <property type="molecule type" value="Genomic_DNA"/>
</dbReference>
<keyword evidence="1" id="KW-0732">Signal</keyword>
<feature type="domain" description="F-box associated beta-propeller type 3" evidence="2">
    <location>
        <begin position="9"/>
        <end position="254"/>
    </location>
</feature>
<dbReference type="PANTHER" id="PTHR31111:SF138">
    <property type="entry name" value="F-BOX ASSOCIATED DOMAIN-CONTAINING PROTEIN"/>
    <property type="match status" value="1"/>
</dbReference>
<dbReference type="AlphaFoldDB" id="A0A6D2J7X5"/>
<feature type="signal peptide" evidence="1">
    <location>
        <begin position="1"/>
        <end position="22"/>
    </location>
</feature>
<evidence type="ECO:0000313" key="4">
    <source>
        <dbReference type="Proteomes" id="UP000467841"/>
    </source>
</evidence>
<dbReference type="Proteomes" id="UP000467841">
    <property type="component" value="Unassembled WGS sequence"/>
</dbReference>
<proteinExistence type="predicted"/>
<dbReference type="InterPro" id="IPR017451">
    <property type="entry name" value="F-box-assoc_interact_dom"/>
</dbReference>
<reference evidence="3" key="1">
    <citation type="submission" date="2020-01" db="EMBL/GenBank/DDBJ databases">
        <authorList>
            <person name="Mishra B."/>
        </authorList>
    </citation>
    <scope>NUCLEOTIDE SEQUENCE [LARGE SCALE GENOMIC DNA]</scope>
</reference>
<evidence type="ECO:0000313" key="3">
    <source>
        <dbReference type="EMBL" id="CAA7036074.1"/>
    </source>
</evidence>
<evidence type="ECO:0000259" key="2">
    <source>
        <dbReference type="Pfam" id="PF08268"/>
    </source>
</evidence>
<dbReference type="NCBIfam" id="TIGR01640">
    <property type="entry name" value="F_box_assoc_1"/>
    <property type="match status" value="1"/>
</dbReference>
<dbReference type="InterPro" id="IPR013187">
    <property type="entry name" value="F-box-assoc_dom_typ3"/>
</dbReference>